<dbReference type="EMBL" id="JALLPJ020001188">
    <property type="protein sequence ID" value="KAL3774564.1"/>
    <property type="molecule type" value="Genomic_DNA"/>
</dbReference>
<evidence type="ECO:0008006" key="3">
    <source>
        <dbReference type="Google" id="ProtNLM"/>
    </source>
</evidence>
<accession>A0ABD3NEU8</accession>
<gene>
    <name evidence="1" type="ORF">ACHAWO_002200</name>
</gene>
<sequence length="171" mass="19230">MCEAIILPRNLIGLKSGISNRSRIKRDTGVDFHVVSDHKCKHFSPGRETRVDILLGFHLCGLPPIANDGSKGRLMYEIAASYDGPHRPIQSTSRAVKQKHPQTEGECYMSLLEVPSSVKNGKKKFHNQFLLEDKLIDKINKYGGCQHRVYGALYKMSALYCNPYVLVFGSH</sequence>
<proteinExistence type="predicted"/>
<comment type="caution">
    <text evidence="1">The sequence shown here is derived from an EMBL/GenBank/DDBJ whole genome shotgun (WGS) entry which is preliminary data.</text>
</comment>
<organism evidence="1 2">
    <name type="scientific">Cyclotella atomus</name>
    <dbReference type="NCBI Taxonomy" id="382360"/>
    <lineage>
        <taxon>Eukaryota</taxon>
        <taxon>Sar</taxon>
        <taxon>Stramenopiles</taxon>
        <taxon>Ochrophyta</taxon>
        <taxon>Bacillariophyta</taxon>
        <taxon>Coscinodiscophyceae</taxon>
        <taxon>Thalassiosirophycidae</taxon>
        <taxon>Stephanodiscales</taxon>
        <taxon>Stephanodiscaceae</taxon>
        <taxon>Cyclotella</taxon>
    </lineage>
</organism>
<evidence type="ECO:0000313" key="1">
    <source>
        <dbReference type="EMBL" id="KAL3774564.1"/>
    </source>
</evidence>
<keyword evidence="2" id="KW-1185">Reference proteome</keyword>
<dbReference type="Proteomes" id="UP001530400">
    <property type="component" value="Unassembled WGS sequence"/>
</dbReference>
<name>A0ABD3NEU8_9STRA</name>
<dbReference type="AlphaFoldDB" id="A0ABD3NEU8"/>
<protein>
    <recommendedName>
        <fullName evidence="3">LAGLIDADG homing endonuclease</fullName>
    </recommendedName>
</protein>
<reference evidence="1 2" key="1">
    <citation type="submission" date="2024-10" db="EMBL/GenBank/DDBJ databases">
        <title>Updated reference genomes for cyclostephanoid diatoms.</title>
        <authorList>
            <person name="Roberts W.R."/>
            <person name="Alverson A.J."/>
        </authorList>
    </citation>
    <scope>NUCLEOTIDE SEQUENCE [LARGE SCALE GENOMIC DNA]</scope>
    <source>
        <strain evidence="1 2">AJA010-31</strain>
    </source>
</reference>
<evidence type="ECO:0000313" key="2">
    <source>
        <dbReference type="Proteomes" id="UP001530400"/>
    </source>
</evidence>